<gene>
    <name evidence="7" type="ORF">TVY486_1115210</name>
</gene>
<feature type="region of interest" description="Disordered" evidence="1">
    <location>
        <begin position="117"/>
        <end position="171"/>
    </location>
</feature>
<feature type="domain" description="PTHB1 N-terminal" evidence="2">
    <location>
        <begin position="3"/>
        <end position="114"/>
    </location>
</feature>
<dbReference type="AlphaFoldDB" id="G0U8V5"/>
<reference evidence="7" key="1">
    <citation type="journal article" date="2012" name="Proc. Natl. Acad. Sci. U.S.A.">
        <title>Antigenic diversity is generated by distinct evolutionary mechanisms in African trypanosome species.</title>
        <authorList>
            <person name="Jackson A.P."/>
            <person name="Berry A."/>
            <person name="Aslett M."/>
            <person name="Allison H.C."/>
            <person name="Burton P."/>
            <person name="Vavrova-Anderson J."/>
            <person name="Brown R."/>
            <person name="Browne H."/>
            <person name="Corton N."/>
            <person name="Hauser H."/>
            <person name="Gamble J."/>
            <person name="Gilderthorp R."/>
            <person name="Marcello L."/>
            <person name="McQuillan J."/>
            <person name="Otto T.D."/>
            <person name="Quail M.A."/>
            <person name="Sanders M.J."/>
            <person name="van Tonder A."/>
            <person name="Ginger M.L."/>
            <person name="Field M.C."/>
            <person name="Barry J.D."/>
            <person name="Hertz-Fowler C."/>
            <person name="Berriman M."/>
        </authorList>
    </citation>
    <scope>NUCLEOTIDE SEQUENCE</scope>
    <source>
        <strain evidence="7">Y486</strain>
    </source>
</reference>
<feature type="compositionally biased region" description="Acidic residues" evidence="1">
    <location>
        <begin position="139"/>
        <end position="153"/>
    </location>
</feature>
<dbReference type="Pfam" id="PF14727">
    <property type="entry name" value="PHTB1_N"/>
    <property type="match status" value="2"/>
</dbReference>
<dbReference type="GO" id="GO:0016020">
    <property type="term" value="C:membrane"/>
    <property type="evidence" value="ECO:0007669"/>
    <property type="project" value="TreeGrafter"/>
</dbReference>
<evidence type="ECO:0000259" key="5">
    <source>
        <dbReference type="Pfam" id="PF23338"/>
    </source>
</evidence>
<dbReference type="InterPro" id="IPR055362">
    <property type="entry name" value="PTHB1_pf_dom"/>
</dbReference>
<dbReference type="EMBL" id="HE573027">
    <property type="protein sequence ID" value="CCC54037.1"/>
    <property type="molecule type" value="Genomic_DNA"/>
</dbReference>
<dbReference type="Pfam" id="PF23338">
    <property type="entry name" value="PTHB1_hp"/>
    <property type="match status" value="1"/>
</dbReference>
<feature type="domain" description="PTHB1 platform" evidence="4">
    <location>
        <begin position="592"/>
        <end position="687"/>
    </location>
</feature>
<dbReference type="InterPro" id="IPR028074">
    <property type="entry name" value="PHTB1_GAE_dom"/>
</dbReference>
<feature type="domain" description="PTHB1 GAE" evidence="3">
    <location>
        <begin position="500"/>
        <end position="578"/>
    </location>
</feature>
<evidence type="ECO:0000313" key="7">
    <source>
        <dbReference type="EMBL" id="CCC54037.1"/>
    </source>
</evidence>
<feature type="domain" description="PTHB1 N-terminal" evidence="2">
    <location>
        <begin position="179"/>
        <end position="434"/>
    </location>
</feature>
<dbReference type="VEuPathDB" id="TriTrypDB:TvY486_1115210"/>
<dbReference type="InterPro" id="IPR028073">
    <property type="entry name" value="PHTB1_N_dom"/>
</dbReference>
<dbReference type="PANTHER" id="PTHR20991:SF0">
    <property type="entry name" value="PROTEIN PTHB1"/>
    <property type="match status" value="1"/>
</dbReference>
<evidence type="ECO:0000259" key="6">
    <source>
        <dbReference type="Pfam" id="PF23339"/>
    </source>
</evidence>
<dbReference type="PANTHER" id="PTHR20991">
    <property type="entry name" value="PARATHYROID HORMONE-RESPONSIVE B1 GENE"/>
    <property type="match status" value="1"/>
</dbReference>
<dbReference type="GO" id="GO:0034464">
    <property type="term" value="C:BBSome"/>
    <property type="evidence" value="ECO:0007669"/>
    <property type="project" value="InterPro"/>
</dbReference>
<protein>
    <recommendedName>
        <fullName evidence="8">PTHB1 N-terminal domain-containing protein</fullName>
    </recommendedName>
</protein>
<sequence>MGSLFKLRDHWYTRSTDEQFSHVNALTVGNVDNHPSGENKIAFGSFSGTLRIMKPMKKGAAQPEDTLVEKEFGEPILQIACRPLDVVGETEAKNLLVVLFPKRLVLLRAACGKESGEVREGVEGTEAAANGEAVKEEETVGEAEVEGGGEAEGDGDKGEGEGAMEEEEKIGKGSDALNVSCYVTVHREFVLENSLYNFVCGKFGHAHHEMVCVQSMNGQLTIIDRSAIVLRVSLPSKHFLLPGCLAYCPQRDYLLTNNSCMMLMCFSFSTLTNAYESVESVAAMDEDEGATWGTEKEAMVPTWTFPLGDDAVAIEVCRHTRQAAGDDEDIVVLCPHSLFVVKLNGSMRYTRRLDVTGVCLATYFVPSANASNILIGTVTGSVLVLSDTALEWSAKMVSGAPMCLEVAEMLGVRGLIVSLNTEGAVSVNYLGTDPEEEPIQPLESKESDYAEMVQELRTVQQSITQFASGKVPVASSVKRESMLHITWSAPKLEKSPSGKVAVATVSIQNESESLAATDIRVLIHVVEPVEVDNNEFELEDLPIHGATKVAFQFSTTNNRDRVMPSSLEARAVVLYTTGNSRNHSVSSTVRLPFILFARPAPPVKISNFALQLDTDQANPPSLLDVFSDMSQSKHISANMVTFEYLNGADVTLLVSKNASRFRLQASTMEALWPLAEEVQQRLYTYYGPRVQFSMPEPIPLDDFLQVIDTHMAVRAELVEAKKNVALASQVFLAVQKRLLMIFRERNPVSSDAMETLLDECYRNLQKCTDAVSRSIPRQKQADAMLSCCAKLILMHVLVNRRNTLTNDTDVTLLQNLFFCAVGTNADMGWEEVTDEALGHLLTDSGVEVVNEGNVVSADHITDGNAAVSVDLHRLKKRLSTLLDALMSGSIKTFVKDV</sequence>
<evidence type="ECO:0008006" key="8">
    <source>
        <dbReference type="Google" id="ProtNLM"/>
    </source>
</evidence>
<dbReference type="InterPro" id="IPR055364">
    <property type="entry name" value="PTHB1_CtH_dom"/>
</dbReference>
<dbReference type="Pfam" id="PF14728">
    <property type="entry name" value="PTHB1_GAE"/>
    <property type="match status" value="1"/>
</dbReference>
<evidence type="ECO:0000259" key="3">
    <source>
        <dbReference type="Pfam" id="PF14728"/>
    </source>
</evidence>
<dbReference type="Pfam" id="PF23337">
    <property type="entry name" value="PTHB1_pf"/>
    <property type="match status" value="1"/>
</dbReference>
<dbReference type="Pfam" id="PF23339">
    <property type="entry name" value="PTHB1_CtH"/>
    <property type="match status" value="1"/>
</dbReference>
<name>G0U8V5_TRYVY</name>
<dbReference type="GO" id="GO:0060271">
    <property type="term" value="P:cilium assembly"/>
    <property type="evidence" value="ECO:0007669"/>
    <property type="project" value="TreeGrafter"/>
</dbReference>
<feature type="domain" description="PTHB1 C-terminal helix bundle" evidence="6">
    <location>
        <begin position="806"/>
        <end position="885"/>
    </location>
</feature>
<accession>G0U8V5</accession>
<dbReference type="InterPro" id="IPR055363">
    <property type="entry name" value="PTHB1_hp_dom"/>
</dbReference>
<feature type="domain" description="PTHB1 hairpin" evidence="5">
    <location>
        <begin position="697"/>
        <end position="796"/>
    </location>
</feature>
<dbReference type="InterPro" id="IPR026511">
    <property type="entry name" value="PTHB1"/>
</dbReference>
<proteinExistence type="predicted"/>
<evidence type="ECO:0000259" key="4">
    <source>
        <dbReference type="Pfam" id="PF23337"/>
    </source>
</evidence>
<evidence type="ECO:0000256" key="1">
    <source>
        <dbReference type="SAM" id="MobiDB-lite"/>
    </source>
</evidence>
<evidence type="ECO:0000259" key="2">
    <source>
        <dbReference type="Pfam" id="PF14727"/>
    </source>
</evidence>
<organism evidence="7">
    <name type="scientific">Trypanosoma vivax (strain Y486)</name>
    <dbReference type="NCBI Taxonomy" id="1055687"/>
    <lineage>
        <taxon>Eukaryota</taxon>
        <taxon>Discoba</taxon>
        <taxon>Euglenozoa</taxon>
        <taxon>Kinetoplastea</taxon>
        <taxon>Metakinetoplastina</taxon>
        <taxon>Trypanosomatida</taxon>
        <taxon>Trypanosomatidae</taxon>
        <taxon>Trypanosoma</taxon>
        <taxon>Duttonella</taxon>
    </lineage>
</organism>